<evidence type="ECO:0000256" key="1">
    <source>
        <dbReference type="ARBA" id="ARBA00009303"/>
    </source>
</evidence>
<dbReference type="PROSITE" id="PS00368">
    <property type="entry name" value="RIBORED_SMALL"/>
    <property type="match status" value="1"/>
</dbReference>
<dbReference type="PANTHER" id="PTHR23409:SF35">
    <property type="entry name" value="RIBONUCLEOSIDE-DIPHOSPHATE REDUCTASE SMALL CHAIN A"/>
    <property type="match status" value="1"/>
</dbReference>
<sequence length="350" mass="39689">MSRDHADFWRMYKQALASFWTVDEVDLSNDLRDWHKLTDNEQHFIKYVLAFFAGSDGIVLENLAVRFMQDIQVPEVRAFYGFQIAMENIHSEMYGLLLETYVADQAERRLLLDAINCVPIIGKKAAWAIKWIGSSSSFAQRLLAFACVEGIHFSGSFCAIFWLKKRGLMPGLTFSNELISRDEGLHTDFAVLLYGQLAVKLWEAEVHALVGEAVELEQEFICEALRVEVVGMNAGLVAEYICELFNKLQAVASPFLLSLLTVLQVEVVGMNAGLMAEYIRYVADRLLVALGYAKLYNAANPFDWMEMISLQGKTNFFERRVGEYQKAGVMNGLNGKQTWDNFVFTTDADF</sequence>
<name>A0ABY8U575_TETOB</name>
<reference evidence="2 3" key="1">
    <citation type="submission" date="2023-05" db="EMBL/GenBank/DDBJ databases">
        <title>A 100% complete, gapless, phased diploid assembly of the Scenedesmus obliquus UTEX 3031 genome.</title>
        <authorList>
            <person name="Biondi T.C."/>
            <person name="Hanschen E.R."/>
            <person name="Kwon T."/>
            <person name="Eng W."/>
            <person name="Kruse C.P.S."/>
            <person name="Koehler S.I."/>
            <person name="Kunde Y."/>
            <person name="Gleasner C.D."/>
            <person name="You Mak K.T."/>
            <person name="Polle J."/>
            <person name="Hovde B.T."/>
            <person name="Starkenburg S.R."/>
        </authorList>
    </citation>
    <scope>NUCLEOTIDE SEQUENCE [LARGE SCALE GENOMIC DNA]</scope>
    <source>
        <strain evidence="2 3">DOE0152z</strain>
    </source>
</reference>
<keyword evidence="3" id="KW-1185">Reference proteome</keyword>
<organism evidence="2 3">
    <name type="scientific">Tetradesmus obliquus</name>
    <name type="common">Green alga</name>
    <name type="synonym">Acutodesmus obliquus</name>
    <dbReference type="NCBI Taxonomy" id="3088"/>
    <lineage>
        <taxon>Eukaryota</taxon>
        <taxon>Viridiplantae</taxon>
        <taxon>Chlorophyta</taxon>
        <taxon>core chlorophytes</taxon>
        <taxon>Chlorophyceae</taxon>
        <taxon>CS clade</taxon>
        <taxon>Sphaeropleales</taxon>
        <taxon>Scenedesmaceae</taxon>
        <taxon>Tetradesmus</taxon>
    </lineage>
</organism>
<dbReference type="InterPro" id="IPR033909">
    <property type="entry name" value="RNR_small"/>
</dbReference>
<comment type="similarity">
    <text evidence="1">Belongs to the ribonucleoside diphosphate reductase small chain family.</text>
</comment>
<dbReference type="SUPFAM" id="SSF47240">
    <property type="entry name" value="Ferritin-like"/>
    <property type="match status" value="2"/>
</dbReference>
<dbReference type="EMBL" id="CP126214">
    <property type="protein sequence ID" value="WIA16597.1"/>
    <property type="molecule type" value="Genomic_DNA"/>
</dbReference>
<accession>A0ABY8U575</accession>
<dbReference type="InterPro" id="IPR000358">
    <property type="entry name" value="RNR_small_fam"/>
</dbReference>
<dbReference type="InterPro" id="IPR030475">
    <property type="entry name" value="RNR_small_AS"/>
</dbReference>
<dbReference type="Pfam" id="PF00268">
    <property type="entry name" value="Ribonuc_red_sm"/>
    <property type="match status" value="2"/>
</dbReference>
<evidence type="ECO:0000313" key="3">
    <source>
        <dbReference type="Proteomes" id="UP001244341"/>
    </source>
</evidence>
<dbReference type="Proteomes" id="UP001244341">
    <property type="component" value="Chromosome 7b"/>
</dbReference>
<dbReference type="CDD" id="cd01049">
    <property type="entry name" value="RNRR2"/>
    <property type="match status" value="1"/>
</dbReference>
<gene>
    <name evidence="2" type="ORF">OEZ85_013264</name>
</gene>
<evidence type="ECO:0000313" key="2">
    <source>
        <dbReference type="EMBL" id="WIA16597.1"/>
    </source>
</evidence>
<dbReference type="Gene3D" id="1.10.620.20">
    <property type="entry name" value="Ribonucleotide Reductase, subunit A"/>
    <property type="match status" value="2"/>
</dbReference>
<dbReference type="PANTHER" id="PTHR23409">
    <property type="entry name" value="RIBONUCLEOSIDE-DIPHOSPHATE REDUCTASE SMALL CHAIN"/>
    <property type="match status" value="1"/>
</dbReference>
<dbReference type="InterPro" id="IPR012348">
    <property type="entry name" value="RNR-like"/>
</dbReference>
<protein>
    <submittedName>
        <fullName evidence="2">Uncharacterized protein</fullName>
    </submittedName>
</protein>
<proteinExistence type="inferred from homology"/>
<dbReference type="InterPro" id="IPR009078">
    <property type="entry name" value="Ferritin-like_SF"/>
</dbReference>